<name>A0A6C0FDT6_9ZZZZ</name>
<evidence type="ECO:0000313" key="1">
    <source>
        <dbReference type="EMBL" id="QHT38783.1"/>
    </source>
</evidence>
<dbReference type="AlphaFoldDB" id="A0A6C0FDT6"/>
<dbReference type="EMBL" id="MN738834">
    <property type="protein sequence ID" value="QHT38783.1"/>
    <property type="molecule type" value="Genomic_DNA"/>
</dbReference>
<reference evidence="1" key="1">
    <citation type="journal article" date="2020" name="Nature">
        <title>Giant virus diversity and host interactions through global metagenomics.</title>
        <authorList>
            <person name="Schulz F."/>
            <person name="Roux S."/>
            <person name="Paez-Espino D."/>
            <person name="Jungbluth S."/>
            <person name="Walsh D.A."/>
            <person name="Denef V.J."/>
            <person name="McMahon K.D."/>
            <person name="Konstantinidis K.T."/>
            <person name="Eloe-Fadrosh E.A."/>
            <person name="Kyrpides N.C."/>
            <person name="Woyke T."/>
        </authorList>
    </citation>
    <scope>NUCLEOTIDE SEQUENCE</scope>
    <source>
        <strain evidence="1">GVMAG-S-ERX556106-38</strain>
    </source>
</reference>
<accession>A0A6C0FDT6</accession>
<organism evidence="1">
    <name type="scientific">viral metagenome</name>
    <dbReference type="NCBI Taxonomy" id="1070528"/>
    <lineage>
        <taxon>unclassified sequences</taxon>
        <taxon>metagenomes</taxon>
        <taxon>organismal metagenomes</taxon>
    </lineage>
</organism>
<proteinExistence type="predicted"/>
<sequence>MTLKLSPERFDFMAKLLYVYQYDKQYKTTFFTELYEGHMQTFNGCKEAPDSTVFGCGVTKNDIQDFFDAFHSLLDDMKKNGFRSDYAIPIGTDGLLENGTHRMIAAYYYNIEPKIMQVDHPGQRYDYMFFLNRRGFPAIERIYADTMALEYVNHEPNTRCMILYPCAYHLQSINMVFNIVKKYGYIYYHKEVTLNSIGLNNLIKELYRGEEWIGGHFPTTGAYGKYKLACTSTNPIVYISIVMKDVSQCIEMKEECRKIYNKGKHSLHVSDFTEDTFRISSALLNENSVHFLNNCKSNMVANNSKNLSTDTKEKLLTYFRENSSQKRDCCLSGDIVKELYGITVSERGKMHYIDRNSDDSEKDSKHPDDIIYNPRNHFYFNGYKFQTMDNNN</sequence>
<protein>
    <submittedName>
        <fullName evidence="1">Uncharacterized protein</fullName>
    </submittedName>
</protein>